<dbReference type="AlphaFoldDB" id="A0A1H7IXL0"/>
<evidence type="ECO:0000313" key="2">
    <source>
        <dbReference type="Proteomes" id="UP000185766"/>
    </source>
</evidence>
<evidence type="ECO:0000313" key="1">
    <source>
        <dbReference type="EMBL" id="SEK66692.1"/>
    </source>
</evidence>
<dbReference type="STRING" id="1429083.GCA_001885685_00157"/>
<dbReference type="PIRSF" id="PIRSF007580">
    <property type="entry name" value="UCP07580"/>
    <property type="match status" value="1"/>
</dbReference>
<evidence type="ECO:0008006" key="3">
    <source>
        <dbReference type="Google" id="ProtNLM"/>
    </source>
</evidence>
<reference evidence="1 2" key="1">
    <citation type="submission" date="2016-10" db="EMBL/GenBank/DDBJ databases">
        <authorList>
            <person name="de Groot N.N."/>
        </authorList>
    </citation>
    <scope>NUCLEOTIDE SEQUENCE [LARGE SCALE GENOMIC DNA]</scope>
    <source>
        <strain evidence="1 2">JCM 19513</strain>
    </source>
</reference>
<dbReference type="PANTHER" id="PTHR39456:SF1">
    <property type="entry name" value="METAL-DEPENDENT HYDROLASE"/>
    <property type="match status" value="1"/>
</dbReference>
<dbReference type="Proteomes" id="UP000185766">
    <property type="component" value="Unassembled WGS sequence"/>
</dbReference>
<dbReference type="PANTHER" id="PTHR39456">
    <property type="entry name" value="METAL-DEPENDENT HYDROLASE"/>
    <property type="match status" value="1"/>
</dbReference>
<protein>
    <recommendedName>
        <fullName evidence="3">Metal-dependent hydrolase</fullName>
    </recommendedName>
</protein>
<organism evidence="1 2">
    <name type="scientific">Atopomonas hussainii</name>
    <dbReference type="NCBI Taxonomy" id="1429083"/>
    <lineage>
        <taxon>Bacteria</taxon>
        <taxon>Pseudomonadati</taxon>
        <taxon>Pseudomonadota</taxon>
        <taxon>Gammaproteobacteria</taxon>
        <taxon>Pseudomonadales</taxon>
        <taxon>Pseudomonadaceae</taxon>
        <taxon>Atopomonas</taxon>
    </lineage>
</organism>
<keyword evidence="2" id="KW-1185">Reference proteome</keyword>
<dbReference type="RefSeq" id="WP_074865799.1">
    <property type="nucleotide sequence ID" value="NZ_FOAS01000004.1"/>
</dbReference>
<name>A0A1H7IXL0_9GAMM</name>
<gene>
    <name evidence="1" type="ORF">SAMN05216214_10498</name>
</gene>
<dbReference type="EMBL" id="FOAS01000004">
    <property type="protein sequence ID" value="SEK66692.1"/>
    <property type="molecule type" value="Genomic_DNA"/>
</dbReference>
<proteinExistence type="predicted"/>
<sequence>MTNPTYLTIAPRRLDAPLPEPLPRYWHSGSAFKSHFFNAMSVLFPKGERFFIDSVRHFRKSADGTELAEQIRGFIGQEAHHSNEHIQYNERLKAQGYDIDSLENALGKRLRFVQKHFSAKRQLAATVGVEHLTAIMADALLKNPQWMAGADPALRRLWHWHALEETEHKAVAFDLYRLIGGGETRRRVLMAEITLFFIYDVTKNLLHMLKRDGLLWNWATWKEGWQFLWGRDGVLKPLIRPYLDYYRRGFHPWDHDNRELMHQYQAKFASAPGALPATA</sequence>
<dbReference type="InterPro" id="IPR016516">
    <property type="entry name" value="UCP07580"/>
</dbReference>
<dbReference type="Pfam" id="PF10118">
    <property type="entry name" value="Metal_hydrol"/>
    <property type="match status" value="1"/>
</dbReference>
<accession>A0A1H7IXL0</accession>